<dbReference type="InterPro" id="IPR054722">
    <property type="entry name" value="PolX-like_BBD"/>
</dbReference>
<accession>A0A6L2KCP6</accession>
<keyword evidence="1" id="KW-0064">Aspartyl protease</keyword>
<keyword evidence="1" id="KW-0645">Protease</keyword>
<feature type="region of interest" description="Disordered" evidence="2">
    <location>
        <begin position="335"/>
        <end position="362"/>
    </location>
</feature>
<dbReference type="InterPro" id="IPR043502">
    <property type="entry name" value="DNA/RNA_pol_sf"/>
</dbReference>
<dbReference type="AlphaFoldDB" id="A0A6L2KCP6"/>
<evidence type="ECO:0000313" key="6">
    <source>
        <dbReference type="EMBL" id="GEU47233.1"/>
    </source>
</evidence>
<keyword evidence="1" id="KW-0378">Hydrolase</keyword>
<feature type="region of interest" description="Disordered" evidence="2">
    <location>
        <begin position="191"/>
        <end position="213"/>
    </location>
</feature>
<evidence type="ECO:0000259" key="4">
    <source>
        <dbReference type="Pfam" id="PF13976"/>
    </source>
</evidence>
<dbReference type="Pfam" id="PF07727">
    <property type="entry name" value="RVT_2"/>
    <property type="match status" value="1"/>
</dbReference>
<dbReference type="InterPro" id="IPR025724">
    <property type="entry name" value="GAG-pre-integrase_dom"/>
</dbReference>
<comment type="caution">
    <text evidence="6">The sequence shown here is derived from an EMBL/GenBank/DDBJ whole genome shotgun (WGS) entry which is preliminary data.</text>
</comment>
<feature type="domain" description="Retrovirus-related Pol polyprotein from transposon TNT 1-94-like beta-barrel" evidence="5">
    <location>
        <begin position="703"/>
        <end position="771"/>
    </location>
</feature>
<feature type="compositionally biased region" description="Low complexity" evidence="2">
    <location>
        <begin position="335"/>
        <end position="347"/>
    </location>
</feature>
<dbReference type="Pfam" id="PF13976">
    <property type="entry name" value="gag_pre-integrs"/>
    <property type="match status" value="1"/>
</dbReference>
<protein>
    <submittedName>
        <fullName evidence="6">Retrovirus-related Pol polyprotein from transposon TNT 1-94</fullName>
    </submittedName>
</protein>
<dbReference type="Pfam" id="PF22936">
    <property type="entry name" value="Pol_BBD"/>
    <property type="match status" value="1"/>
</dbReference>
<dbReference type="EMBL" id="BKCJ010002242">
    <property type="protein sequence ID" value="GEU47233.1"/>
    <property type="molecule type" value="Genomic_DNA"/>
</dbReference>
<sequence>MFSRGWTKGKNGVFSRLEPENTSRSGHMIARSDTSAGRDTKDPNRRKREARNLVRCYVTCSSERQKEIEREWDVADRAYHEKSTQNEVRYLYAGENDGGGYWKSKSNKPKSTTYEEDLSQPWLCEETDPLTLQILKLKAPPPMLGFAENQNKNKFCKFHGDKSHNTDECIHLKKQIEEAVKSGQLSHLIKELKQGNSKREHPKAAKKGETSSKEKAPTIFMELIIKIQNLHHSNHYPNTFKESIHKSLGKPPGIYNDIYSTVDACPNACEMWKAIERLKHGESINVQDLETNLFWEFGKFTSHDEDDEMSKDKEIDKLMDLISLSFKKIYKPTNNNLRTSSNTSRANQDNSPRINRGTGYDNQRLGNIAGARENVGTTVQADWKDDIDDESKDQELEEHYMYMAKLQEVTPDVADNSGSIFDTEPMQRSQLETQKTQFLNEIDRLSKEYYYVDHMNAILGVYTELDEILPPNKKSILKNTNVLAPGMYKLHTKPTQTRTSQLPNDSRKTNKRVSFSTGVIPTTSVSRPQLKSNPMKDRVILNNSQRKKQEVEDHHRNVKFSKNKTSVTACNDSLNAKTLNVNFVCVTCGICMLNGNHDKCVRDGVNSRTTMPMAVPITTREPKQSVAKSFRKIVDSESNQEHRNTLRKLYKRVSKACSWWYLKFTPSGYNWKPKSNIRNVKPNVSMPLENASRTAKVLDPMTSRCSKHMTGNLKLLINFVEKFLGTVKFENDQIAPILGYGDLVQGAVTIKRVYYVEGLTHNLFSVGQFCDADLEVAFWKSTCYIRDLKGNDLLIGSRGTDLYSITLQETTSFNPVCLMAKATSSQAWLWHHRLSHLNFDTINLLLKNDIVVGLPKLKFVKDHLCSSYPTQAPTVTSTENINQAETNLENTQVADDEFINIFCTPVQDQGETSSRHVDPSNMHTFYQRYPSEHHWTKDHPLEQVIVNPSQSVRTRRQLESDGEMCMFALTVSRTEPKNIKEAMADSAWIESMHEELHQFDRLDGYAQKEGVDFEESFAPVARLEAVRLFIAYAAHKYFTVYQMDVKTTFLYGPLKEEVYVNQPDGFVDPYQPDKVYRLKKALYGLKQAPRAWYDELSNFLVSKGSIDPTLFIIKHGEDILLVHIYVDDIIFGSANSKLSKRFEKLMHSKFKMSVMGELKFFLGIQINQ</sequence>
<dbReference type="GO" id="GO:0004190">
    <property type="term" value="F:aspartic-type endopeptidase activity"/>
    <property type="evidence" value="ECO:0007669"/>
    <property type="project" value="UniProtKB-KW"/>
</dbReference>
<dbReference type="SUPFAM" id="SSF56672">
    <property type="entry name" value="DNA/RNA polymerases"/>
    <property type="match status" value="1"/>
</dbReference>
<reference evidence="6" key="1">
    <citation type="journal article" date="2019" name="Sci. Rep.">
        <title>Draft genome of Tanacetum cinerariifolium, the natural source of mosquito coil.</title>
        <authorList>
            <person name="Yamashiro T."/>
            <person name="Shiraishi A."/>
            <person name="Satake H."/>
            <person name="Nakayama K."/>
        </authorList>
    </citation>
    <scope>NUCLEOTIDE SEQUENCE</scope>
</reference>
<feature type="region of interest" description="Disordered" evidence="2">
    <location>
        <begin position="1"/>
        <end position="47"/>
    </location>
</feature>
<evidence type="ECO:0000259" key="5">
    <source>
        <dbReference type="Pfam" id="PF22936"/>
    </source>
</evidence>
<proteinExistence type="predicted"/>
<feature type="domain" description="GAG-pre-integrase" evidence="4">
    <location>
        <begin position="802"/>
        <end position="868"/>
    </location>
</feature>
<evidence type="ECO:0000259" key="3">
    <source>
        <dbReference type="Pfam" id="PF07727"/>
    </source>
</evidence>
<gene>
    <name evidence="6" type="ORF">Tci_019211</name>
</gene>
<evidence type="ECO:0000256" key="1">
    <source>
        <dbReference type="ARBA" id="ARBA00022750"/>
    </source>
</evidence>
<name>A0A6L2KCP6_TANCI</name>
<feature type="domain" description="Reverse transcriptase Ty1/copia-type" evidence="3">
    <location>
        <begin position="1003"/>
        <end position="1168"/>
    </location>
</feature>
<dbReference type="InterPro" id="IPR013103">
    <property type="entry name" value="RVT_2"/>
</dbReference>
<organism evidence="6">
    <name type="scientific">Tanacetum cinerariifolium</name>
    <name type="common">Dalmatian daisy</name>
    <name type="synonym">Chrysanthemum cinerariifolium</name>
    <dbReference type="NCBI Taxonomy" id="118510"/>
    <lineage>
        <taxon>Eukaryota</taxon>
        <taxon>Viridiplantae</taxon>
        <taxon>Streptophyta</taxon>
        <taxon>Embryophyta</taxon>
        <taxon>Tracheophyta</taxon>
        <taxon>Spermatophyta</taxon>
        <taxon>Magnoliopsida</taxon>
        <taxon>eudicotyledons</taxon>
        <taxon>Gunneridae</taxon>
        <taxon>Pentapetalae</taxon>
        <taxon>asterids</taxon>
        <taxon>campanulids</taxon>
        <taxon>Asterales</taxon>
        <taxon>Asteraceae</taxon>
        <taxon>Asteroideae</taxon>
        <taxon>Anthemideae</taxon>
        <taxon>Anthemidinae</taxon>
        <taxon>Tanacetum</taxon>
    </lineage>
</organism>
<evidence type="ECO:0000256" key="2">
    <source>
        <dbReference type="SAM" id="MobiDB-lite"/>
    </source>
</evidence>